<reference evidence="4" key="3">
    <citation type="submission" date="2025-09" db="UniProtKB">
        <authorList>
            <consortium name="Ensembl"/>
        </authorList>
    </citation>
    <scope>IDENTIFICATION</scope>
    <source>
        <strain evidence="4">broiler</strain>
    </source>
</reference>
<dbReference type="PANTHER" id="PTHR23411">
    <property type="entry name" value="TAPASIN"/>
    <property type="match status" value="1"/>
</dbReference>
<sequence>MSPLVSSLLLLAALPGLMAAVTLDESGGGLQTPRGALSLVCKASGFTFSSYGMGWVRQAPGKGLEWVAGIGSSGSGTAYGSAVKGRATISRDNGQSTVRLQLNNLRAEDTGIYYCAKAAGHAAGSIDAWGHGTEVIVSSASPTSPPRLYPLSACCSDSAVPPAVGCLLSPSSAGGISWEGSGGTAVTGRVSGTPVKLSFVRLSPGEKRKSFVCSAAPGGALLKKEVQVCRVGPPPPVPPEVQVLHASSCTPSQSESVELLCLVTGFSPASAEVEWLVDGVGGLLVASQSPAVRSGSTYSLSSRVNVSGTDWREGKSYSCRVRHPATNTVVEDHVKGCPDGAQSCSPIQLYAIPPSPGELYISLDAKLRCLVVNLPSDSSLSVTWTREKSGNLRPDPMVLQEHFNGTYSASSAVPVSTQDWLSGERFTCTVQHEELPLPLSKSVYRNTGPTTPPLIYPFAPHPEELSLSRVTLSCLVRGFRPRDIEIRWLRDHRAVPATEFVTTAVLPEERTANGAGGDGDTFFVYSKMSVETAKWNGGTVFACMAVHEALPMRFSQRTLQKQAGK</sequence>
<feature type="domain" description="Ig-like" evidence="3">
    <location>
        <begin position="15"/>
        <end position="115"/>
    </location>
</feature>
<dbReference type="Gene3D" id="2.60.40.10">
    <property type="entry name" value="Immunoglobulins"/>
    <property type="match status" value="4"/>
</dbReference>
<feature type="domain" description="Ig-like" evidence="3">
    <location>
        <begin position="338"/>
        <end position="444"/>
    </location>
</feature>
<dbReference type="InterPro" id="IPR007110">
    <property type="entry name" value="Ig-like_dom"/>
</dbReference>
<evidence type="ECO:0000259" key="3">
    <source>
        <dbReference type="PROSITE" id="PS50835"/>
    </source>
</evidence>
<dbReference type="InterPro" id="IPR013106">
    <property type="entry name" value="Ig_V-set"/>
</dbReference>
<evidence type="ECO:0000313" key="5">
    <source>
        <dbReference type="Proteomes" id="UP000000539"/>
    </source>
</evidence>
<feature type="signal peptide" evidence="2">
    <location>
        <begin position="1"/>
        <end position="19"/>
    </location>
</feature>
<dbReference type="SMART" id="SM00406">
    <property type="entry name" value="IGv"/>
    <property type="match status" value="1"/>
</dbReference>
<keyword evidence="6" id="KW-1267">Proteomics identification</keyword>
<evidence type="ECO:0007829" key="6">
    <source>
        <dbReference type="PeptideAtlas" id="A0A8V0XHB9"/>
    </source>
</evidence>
<evidence type="ECO:0000256" key="1">
    <source>
        <dbReference type="ARBA" id="ARBA00023319"/>
    </source>
</evidence>
<reference evidence="4" key="1">
    <citation type="submission" date="2020-11" db="EMBL/GenBank/DDBJ databases">
        <title>Gallus gallus (Chicken) genome, bGalGal1, GRCg7b, maternal haplotype autosomes + Z &amp; W.</title>
        <authorList>
            <person name="Warren W."/>
            <person name="Formenti G."/>
            <person name="Fedrigo O."/>
            <person name="Haase B."/>
            <person name="Mountcastle J."/>
            <person name="Balacco J."/>
            <person name="Tracey A."/>
            <person name="Schneider V."/>
            <person name="Okimoto R."/>
            <person name="Cheng H."/>
            <person name="Hawken R."/>
            <person name="Howe K."/>
            <person name="Jarvis E.D."/>
        </authorList>
    </citation>
    <scope>NUCLEOTIDE SEQUENCE [LARGE SCALE GENOMIC DNA]</scope>
    <source>
        <strain evidence="4">Broiler</strain>
    </source>
</reference>
<dbReference type="SMART" id="SM00409">
    <property type="entry name" value="IG"/>
    <property type="match status" value="2"/>
</dbReference>
<protein>
    <recommendedName>
        <fullName evidence="3">Ig-like domain-containing protein</fullName>
    </recommendedName>
</protein>
<feature type="domain" description="Ig-like" evidence="3">
    <location>
        <begin position="453"/>
        <end position="560"/>
    </location>
</feature>
<dbReference type="ABCD" id="A0A8V0XHB9">
    <property type="antibodies" value="1 sequenced antibody"/>
</dbReference>
<dbReference type="PROSITE" id="PS50835">
    <property type="entry name" value="IG_LIKE"/>
    <property type="match status" value="4"/>
</dbReference>
<dbReference type="Pfam" id="PF07654">
    <property type="entry name" value="C1-set"/>
    <property type="match status" value="3"/>
</dbReference>
<dbReference type="CDD" id="cd04981">
    <property type="entry name" value="IgV_H"/>
    <property type="match status" value="1"/>
</dbReference>
<dbReference type="AlphaFoldDB" id="A0A8V0XHB9"/>
<feature type="chain" id="PRO_5036446520" description="Ig-like domain-containing protein" evidence="2">
    <location>
        <begin position="20"/>
        <end position="565"/>
    </location>
</feature>
<keyword evidence="2" id="KW-0732">Signal</keyword>
<dbReference type="SMART" id="SM00407">
    <property type="entry name" value="IGc1"/>
    <property type="match status" value="3"/>
</dbReference>
<name>A0A8V0XHB9_CHICK</name>
<evidence type="ECO:0000256" key="2">
    <source>
        <dbReference type="SAM" id="SignalP"/>
    </source>
</evidence>
<dbReference type="InterPro" id="IPR003599">
    <property type="entry name" value="Ig_sub"/>
</dbReference>
<evidence type="ECO:0000313" key="4">
    <source>
        <dbReference type="Ensembl" id="ENSGALP00010005114.1"/>
    </source>
</evidence>
<reference evidence="4" key="2">
    <citation type="submission" date="2025-08" db="UniProtKB">
        <authorList>
            <consortium name="Ensembl"/>
        </authorList>
    </citation>
    <scope>IDENTIFICATION</scope>
    <source>
        <strain evidence="4">broiler</strain>
    </source>
</reference>
<dbReference type="InterPro" id="IPR003006">
    <property type="entry name" value="Ig/MHC_CS"/>
</dbReference>
<proteinExistence type="evidence at protein level"/>
<keyword evidence="1" id="KW-0393">Immunoglobulin domain</keyword>
<dbReference type="Proteomes" id="UP000000539">
    <property type="component" value="Chromosome 35"/>
</dbReference>
<keyword evidence="5" id="KW-1185">Reference proteome</keyword>
<dbReference type="FunFam" id="2.60.40.10:FF:002198">
    <property type="entry name" value="Immunoglobulin heavy variable 5-2"/>
    <property type="match status" value="1"/>
</dbReference>
<dbReference type="InterPro" id="IPR003597">
    <property type="entry name" value="Ig_C1-set"/>
</dbReference>
<dbReference type="GeneTree" id="ENSGT00940000161491"/>
<dbReference type="FunFam" id="2.60.40.10:FF:000463">
    <property type="entry name" value="Immunoglobulin heavy constant gamma 1"/>
    <property type="match status" value="1"/>
</dbReference>
<dbReference type="InterPro" id="IPR036179">
    <property type="entry name" value="Ig-like_dom_sf"/>
</dbReference>
<accession>A0A8V0XHB9</accession>
<dbReference type="InterPro" id="IPR013783">
    <property type="entry name" value="Ig-like_fold"/>
</dbReference>
<dbReference type="PROSITE" id="PS00290">
    <property type="entry name" value="IG_MHC"/>
    <property type="match status" value="3"/>
</dbReference>
<dbReference type="CDD" id="cd05768">
    <property type="entry name" value="IgC1_CH3_IgAGD_CH4_IgAEM"/>
    <property type="match status" value="1"/>
</dbReference>
<dbReference type="Pfam" id="PF07686">
    <property type="entry name" value="V-set"/>
    <property type="match status" value="1"/>
</dbReference>
<dbReference type="FunFam" id="2.60.40.10:FF:000998">
    <property type="entry name" value="Immunoglobulin heavy constant epsilon"/>
    <property type="match status" value="1"/>
</dbReference>
<dbReference type="InterPro" id="IPR050380">
    <property type="entry name" value="Immune_Resp_Modulators"/>
</dbReference>
<dbReference type="SUPFAM" id="SSF48726">
    <property type="entry name" value="Immunoglobulin"/>
    <property type="match status" value="4"/>
</dbReference>
<dbReference type="Ensembl" id="ENSGALT00010008740.1">
    <property type="protein sequence ID" value="ENSGALP00010005114.1"/>
    <property type="gene ID" value="ENSGALG00010003777.1"/>
</dbReference>
<feature type="domain" description="Ig-like" evidence="3">
    <location>
        <begin position="239"/>
        <end position="330"/>
    </location>
</feature>
<organism evidence="4 5">
    <name type="scientific">Gallus gallus</name>
    <name type="common">Chicken</name>
    <dbReference type="NCBI Taxonomy" id="9031"/>
    <lineage>
        <taxon>Eukaryota</taxon>
        <taxon>Metazoa</taxon>
        <taxon>Chordata</taxon>
        <taxon>Craniata</taxon>
        <taxon>Vertebrata</taxon>
        <taxon>Euteleostomi</taxon>
        <taxon>Archelosauria</taxon>
        <taxon>Archosauria</taxon>
        <taxon>Dinosauria</taxon>
        <taxon>Saurischia</taxon>
        <taxon>Theropoda</taxon>
        <taxon>Coelurosauria</taxon>
        <taxon>Aves</taxon>
        <taxon>Neognathae</taxon>
        <taxon>Galloanserae</taxon>
        <taxon>Galliformes</taxon>
        <taxon>Phasianidae</taxon>
        <taxon>Phasianinae</taxon>
        <taxon>Gallus</taxon>
    </lineage>
</organism>